<dbReference type="InterPro" id="IPR020843">
    <property type="entry name" value="ER"/>
</dbReference>
<dbReference type="Proteomes" id="UP001597282">
    <property type="component" value="Unassembled WGS sequence"/>
</dbReference>
<dbReference type="InterPro" id="IPR011032">
    <property type="entry name" value="GroES-like_sf"/>
</dbReference>
<proteinExistence type="inferred from homology"/>
<evidence type="ECO:0000256" key="3">
    <source>
        <dbReference type="ARBA" id="ARBA00023002"/>
    </source>
</evidence>
<dbReference type="PANTHER" id="PTHR43401">
    <property type="entry name" value="L-THREONINE 3-DEHYDROGENASE"/>
    <property type="match status" value="1"/>
</dbReference>
<comment type="cofactor">
    <cofactor evidence="4">
        <name>Zn(2+)</name>
        <dbReference type="ChEBI" id="CHEBI:29105"/>
    </cofactor>
</comment>
<evidence type="ECO:0000256" key="2">
    <source>
        <dbReference type="ARBA" id="ARBA00022833"/>
    </source>
</evidence>
<evidence type="ECO:0000259" key="5">
    <source>
        <dbReference type="SMART" id="SM00829"/>
    </source>
</evidence>
<keyword evidence="3" id="KW-0560">Oxidoreductase</keyword>
<feature type="domain" description="Enoyl reductase (ER)" evidence="5">
    <location>
        <begin position="5"/>
        <end position="336"/>
    </location>
</feature>
<comment type="similarity">
    <text evidence="4">Belongs to the zinc-containing alcohol dehydrogenase family.</text>
</comment>
<dbReference type="Pfam" id="PF08240">
    <property type="entry name" value="ADH_N"/>
    <property type="match status" value="1"/>
</dbReference>
<dbReference type="CDD" id="cd08261">
    <property type="entry name" value="Zn_ADH7"/>
    <property type="match status" value="1"/>
</dbReference>
<dbReference type="InterPro" id="IPR013154">
    <property type="entry name" value="ADH-like_N"/>
</dbReference>
<protein>
    <submittedName>
        <fullName evidence="6">Zinc-binding alcohol dehydrogenase family protein</fullName>
    </submittedName>
</protein>
<reference evidence="7" key="1">
    <citation type="journal article" date="2019" name="Int. J. Syst. Evol. Microbiol.">
        <title>The Global Catalogue of Microorganisms (GCM) 10K type strain sequencing project: providing services to taxonomists for standard genome sequencing and annotation.</title>
        <authorList>
            <consortium name="The Broad Institute Genomics Platform"/>
            <consortium name="The Broad Institute Genome Sequencing Center for Infectious Disease"/>
            <person name="Wu L."/>
            <person name="Ma J."/>
        </authorList>
    </citation>
    <scope>NUCLEOTIDE SEQUENCE [LARGE SCALE GENOMIC DNA]</scope>
    <source>
        <strain evidence="7">S1</strain>
    </source>
</reference>
<dbReference type="PANTHER" id="PTHR43401:SF2">
    <property type="entry name" value="L-THREONINE 3-DEHYDROGENASE"/>
    <property type="match status" value="1"/>
</dbReference>
<evidence type="ECO:0000313" key="7">
    <source>
        <dbReference type="Proteomes" id="UP001597282"/>
    </source>
</evidence>
<evidence type="ECO:0000256" key="1">
    <source>
        <dbReference type="ARBA" id="ARBA00022723"/>
    </source>
</evidence>
<dbReference type="Gene3D" id="3.40.50.720">
    <property type="entry name" value="NAD(P)-binding Rossmann-like Domain"/>
    <property type="match status" value="1"/>
</dbReference>
<evidence type="ECO:0000256" key="4">
    <source>
        <dbReference type="RuleBase" id="RU361277"/>
    </source>
</evidence>
<name>A0ABW4CCM4_9BACL</name>
<dbReference type="PROSITE" id="PS00059">
    <property type="entry name" value="ADH_ZINC"/>
    <property type="match status" value="1"/>
</dbReference>
<dbReference type="InterPro" id="IPR013149">
    <property type="entry name" value="ADH-like_C"/>
</dbReference>
<keyword evidence="7" id="KW-1185">Reference proteome</keyword>
<dbReference type="InterPro" id="IPR036291">
    <property type="entry name" value="NAD(P)-bd_dom_sf"/>
</dbReference>
<accession>A0ABW4CCM4</accession>
<evidence type="ECO:0000313" key="6">
    <source>
        <dbReference type="EMBL" id="MFD1428323.1"/>
    </source>
</evidence>
<dbReference type="SUPFAM" id="SSF50129">
    <property type="entry name" value="GroES-like"/>
    <property type="match status" value="1"/>
</dbReference>
<dbReference type="InterPro" id="IPR002328">
    <property type="entry name" value="ADH_Zn_CS"/>
</dbReference>
<gene>
    <name evidence="6" type="ORF">ACFQ4Y_15565</name>
</gene>
<dbReference type="SUPFAM" id="SSF51735">
    <property type="entry name" value="NAD(P)-binding Rossmann-fold domains"/>
    <property type="match status" value="1"/>
</dbReference>
<dbReference type="EMBL" id="JBHTNU010000021">
    <property type="protein sequence ID" value="MFD1428323.1"/>
    <property type="molecule type" value="Genomic_DNA"/>
</dbReference>
<dbReference type="Pfam" id="PF00107">
    <property type="entry name" value="ADH_zinc_N"/>
    <property type="match status" value="1"/>
</dbReference>
<dbReference type="Gene3D" id="3.90.180.10">
    <property type="entry name" value="Medium-chain alcohol dehydrogenases, catalytic domain"/>
    <property type="match status" value="1"/>
</dbReference>
<keyword evidence="1 4" id="KW-0479">Metal-binding</keyword>
<comment type="caution">
    <text evidence="6">The sequence shown here is derived from an EMBL/GenBank/DDBJ whole genome shotgun (WGS) entry which is preliminary data.</text>
</comment>
<keyword evidence="2 4" id="KW-0862">Zinc</keyword>
<dbReference type="SMART" id="SM00829">
    <property type="entry name" value="PKS_ER"/>
    <property type="match status" value="1"/>
</dbReference>
<dbReference type="InterPro" id="IPR050129">
    <property type="entry name" value="Zn_alcohol_dh"/>
</dbReference>
<dbReference type="RefSeq" id="WP_380167118.1">
    <property type="nucleotide sequence ID" value="NZ_JBHTNU010000021.1"/>
</dbReference>
<sequence length="344" mass="37552">MKALQVVKPFELELVDVAEPKIERPKDVLVQTEYVGICGSDMHIYHGSNPLATLPRVPGHEVVGRVAAIGEDVTTLKIGDTVVVEPIRYCGKCYACRKGQPNVCQFLSVFGVHEDGGMRERFVLPENQLHYIAPDTPLKEAVLVEPYTIGAQAVFRGELQKGETVLIQGAGPIGICILKLAKLAGASIMMTDLDEDKLAYAKKLGADVTVNVKHTPLMDAVNEWTNFEGVNVSIDAVCISQTFKQSIDAVSVAGRVVVLSFAEEPVGIVPLPITQKELSIKGSRLQTFQFKKIVELVNQGELQEQGLITHSFPLSEAKEAFAFIEQHPEEVRKVILKVGAQNDA</sequence>
<organism evidence="6 7">
    <name type="scientific">Kroppenstedtia sanguinis</name>
    <dbReference type="NCBI Taxonomy" id="1380684"/>
    <lineage>
        <taxon>Bacteria</taxon>
        <taxon>Bacillati</taxon>
        <taxon>Bacillota</taxon>
        <taxon>Bacilli</taxon>
        <taxon>Bacillales</taxon>
        <taxon>Thermoactinomycetaceae</taxon>
        <taxon>Kroppenstedtia</taxon>
    </lineage>
</organism>